<organism evidence="1 2">
    <name type="scientific">Amylocarpus encephaloides</name>
    <dbReference type="NCBI Taxonomy" id="45428"/>
    <lineage>
        <taxon>Eukaryota</taxon>
        <taxon>Fungi</taxon>
        <taxon>Dikarya</taxon>
        <taxon>Ascomycota</taxon>
        <taxon>Pezizomycotina</taxon>
        <taxon>Leotiomycetes</taxon>
        <taxon>Helotiales</taxon>
        <taxon>Helotiales incertae sedis</taxon>
        <taxon>Amylocarpus</taxon>
    </lineage>
</organism>
<proteinExistence type="predicted"/>
<sequence>MQRMQHGEQDKGVSLVKGCQGMSRDVKGCPGGGLCPCSSKLTRDKRPETRRRGRGRVESSLAAPLFASDKKEDKSALKSLACSPQDLPGLMWMRADASCLMISTVETGWPWMAETCNQWLEAEEICAFVCVVWCLTSLSKCRNAEASETSVPYVGTHRLDGFVWSGRSAGSARKAPRGLTQGPGLVSFPGVLCFENCGGRAGTDEVSVLLRGNVIGFLQLTVFGGPMILSCRQPGRVEMRSR</sequence>
<dbReference type="Proteomes" id="UP000824998">
    <property type="component" value="Unassembled WGS sequence"/>
</dbReference>
<keyword evidence="2" id="KW-1185">Reference proteome</keyword>
<comment type="caution">
    <text evidence="1">The sequence shown here is derived from an EMBL/GenBank/DDBJ whole genome shotgun (WGS) entry which is preliminary data.</text>
</comment>
<protein>
    <submittedName>
        <fullName evidence="1">Uncharacterized protein</fullName>
    </submittedName>
</protein>
<reference evidence="1" key="1">
    <citation type="journal article" date="2021" name="IMA Fungus">
        <title>Genomic characterization of three marine fungi, including Emericellopsis atlantica sp. nov. with signatures of a generalist lifestyle and marine biomass degradation.</title>
        <authorList>
            <person name="Hagestad O.C."/>
            <person name="Hou L."/>
            <person name="Andersen J.H."/>
            <person name="Hansen E.H."/>
            <person name="Altermark B."/>
            <person name="Li C."/>
            <person name="Kuhnert E."/>
            <person name="Cox R.J."/>
            <person name="Crous P.W."/>
            <person name="Spatafora J.W."/>
            <person name="Lail K."/>
            <person name="Amirebrahimi M."/>
            <person name="Lipzen A."/>
            <person name="Pangilinan J."/>
            <person name="Andreopoulos W."/>
            <person name="Hayes R.D."/>
            <person name="Ng V."/>
            <person name="Grigoriev I.V."/>
            <person name="Jackson S.A."/>
            <person name="Sutton T.D.S."/>
            <person name="Dobson A.D.W."/>
            <person name="Rama T."/>
        </authorList>
    </citation>
    <scope>NUCLEOTIDE SEQUENCE</scope>
    <source>
        <strain evidence="1">TRa018bII</strain>
    </source>
</reference>
<gene>
    <name evidence="1" type="ORF">BJ875DRAFT_130759</name>
</gene>
<accession>A0A9P8C2L6</accession>
<dbReference type="AlphaFoldDB" id="A0A9P8C2L6"/>
<evidence type="ECO:0000313" key="1">
    <source>
        <dbReference type="EMBL" id="KAG9231105.1"/>
    </source>
</evidence>
<dbReference type="EMBL" id="MU251624">
    <property type="protein sequence ID" value="KAG9231105.1"/>
    <property type="molecule type" value="Genomic_DNA"/>
</dbReference>
<name>A0A9P8C2L6_9HELO</name>
<evidence type="ECO:0000313" key="2">
    <source>
        <dbReference type="Proteomes" id="UP000824998"/>
    </source>
</evidence>